<evidence type="ECO:0000256" key="1">
    <source>
        <dbReference type="ARBA" id="ARBA00004141"/>
    </source>
</evidence>
<evidence type="ECO:0000313" key="8">
    <source>
        <dbReference type="EMBL" id="QEK65477.1"/>
    </source>
</evidence>
<dbReference type="Proteomes" id="UP000185426">
    <property type="component" value="Chromosome"/>
</dbReference>
<keyword evidence="5" id="KW-1003">Cell membrane</keyword>
<comment type="subcellular location">
    <subcellularLocation>
        <location evidence="5">Cell membrane</location>
        <topology evidence="5">Multi-pass membrane protein</topology>
    </subcellularLocation>
    <subcellularLocation>
        <location evidence="1">Membrane</location>
        <topology evidence="1">Multi-pass membrane protein</topology>
    </subcellularLocation>
</comment>
<keyword evidence="10" id="KW-1185">Reference proteome</keyword>
<organism evidence="7 9">
    <name type="scientific">Bacillus safensis</name>
    <dbReference type="NCBI Taxonomy" id="561879"/>
    <lineage>
        <taxon>Bacteria</taxon>
        <taxon>Bacillati</taxon>
        <taxon>Bacillota</taxon>
        <taxon>Bacilli</taxon>
        <taxon>Bacillales</taxon>
        <taxon>Bacillaceae</taxon>
        <taxon>Bacillus</taxon>
    </lineage>
</organism>
<keyword evidence="2 5" id="KW-0812">Transmembrane</keyword>
<dbReference type="InterPro" id="IPR047817">
    <property type="entry name" value="ABC2_TM_bact-type"/>
</dbReference>
<dbReference type="PANTHER" id="PTHR43027:SF1">
    <property type="entry name" value="DOXORUBICIN RESISTANCE ABC TRANSPORTER PERMEASE PROTEIN DRRC-RELATED"/>
    <property type="match status" value="1"/>
</dbReference>
<evidence type="ECO:0000256" key="5">
    <source>
        <dbReference type="RuleBase" id="RU361157"/>
    </source>
</evidence>
<evidence type="ECO:0000256" key="3">
    <source>
        <dbReference type="ARBA" id="ARBA00022989"/>
    </source>
</evidence>
<reference evidence="8 10" key="2">
    <citation type="journal article" date="2018" name="Plant Biotechnol. Rep.">
        <title>Diversity and antifungal activity of endophytic bacteria associated with Panax ginseng seedlings.</title>
        <authorList>
            <person name="Park J.M."/>
            <person name="Hong C.E."/>
            <person name="Jo S.H."/>
        </authorList>
    </citation>
    <scope>NUCLEOTIDE SEQUENCE [LARGE SCALE GENOMIC DNA]</scope>
    <source>
        <strain evidence="8 10">PgKB20</strain>
    </source>
</reference>
<evidence type="ECO:0000256" key="4">
    <source>
        <dbReference type="ARBA" id="ARBA00023136"/>
    </source>
</evidence>
<dbReference type="Proteomes" id="UP000325032">
    <property type="component" value="Chromosome"/>
</dbReference>
<keyword evidence="3 5" id="KW-1133">Transmembrane helix</keyword>
<comment type="similarity">
    <text evidence="5">Belongs to the ABC-2 integral membrane protein family.</text>
</comment>
<dbReference type="EMBL" id="CP015607">
    <property type="protein sequence ID" value="APT48265.1"/>
    <property type="molecule type" value="Genomic_DNA"/>
</dbReference>
<feature type="transmembrane region" description="Helical" evidence="5">
    <location>
        <begin position="18"/>
        <end position="37"/>
    </location>
</feature>
<keyword evidence="4 5" id="KW-0472">Membrane</keyword>
<feature type="transmembrane region" description="Helical" evidence="5">
    <location>
        <begin position="161"/>
        <end position="179"/>
    </location>
</feature>
<dbReference type="GO" id="GO:0043190">
    <property type="term" value="C:ATP-binding cassette (ABC) transporter complex"/>
    <property type="evidence" value="ECO:0007669"/>
    <property type="project" value="InterPro"/>
</dbReference>
<keyword evidence="5" id="KW-0813">Transport</keyword>
<evidence type="ECO:0000259" key="6">
    <source>
        <dbReference type="PROSITE" id="PS51012"/>
    </source>
</evidence>
<feature type="transmembrane region" description="Helical" evidence="5">
    <location>
        <begin position="57"/>
        <end position="74"/>
    </location>
</feature>
<reference evidence="8" key="3">
    <citation type="submission" date="2019-08" db="EMBL/GenBank/DDBJ databases">
        <authorList>
            <person name="Park J.M."/>
            <person name="Hong C.E."/>
            <person name="Jo S.H."/>
        </authorList>
    </citation>
    <scope>NUCLEOTIDE SEQUENCE</scope>
    <source>
        <strain evidence="8">PgKB20</strain>
    </source>
</reference>
<dbReference type="AlphaFoldDB" id="A0A0M2EDB1"/>
<dbReference type="GO" id="GO:0140359">
    <property type="term" value="F:ABC-type transporter activity"/>
    <property type="evidence" value="ECO:0007669"/>
    <property type="project" value="InterPro"/>
</dbReference>
<evidence type="ECO:0000313" key="9">
    <source>
        <dbReference type="Proteomes" id="UP000185426"/>
    </source>
</evidence>
<dbReference type="RefSeq" id="WP_024427002.1">
    <property type="nucleotide sequence ID" value="NZ_CP032830.1"/>
</dbReference>
<reference evidence="7 9" key="1">
    <citation type="submission" date="2016-05" db="EMBL/GenBank/DDBJ databases">
        <title>Complete Genome and Methylome Analysis of Psychrotrophic Bacterial Isolates from Antarctic Lake Untersee.</title>
        <authorList>
            <person name="Fomenkov A."/>
            <person name="Akimov V.N."/>
            <person name="Vasilyeva L.V."/>
            <person name="Andersen D."/>
            <person name="Vincze T."/>
            <person name="Roberts R.J."/>
        </authorList>
    </citation>
    <scope>NUCLEOTIDE SEQUENCE [LARGE SCALE GENOMIC DNA]</scope>
    <source>
        <strain evidence="7 9">U14-5</strain>
    </source>
</reference>
<sequence length="248" mass="27420">MWPLVRIESIKQVKDRSLLFWTILLPVASIILLIELFTSGSSQAQKTLVASQSVTGMSVFFSTFVIISIVISFVKDREKGIVARLASTPLQPHHFFLGKCVPFFIIILFQVLLLTILGVYLYGIEITQYSSYFLVVVLLSMQVTSWGVAIAAFAKTENTGLVMTNMIALGTAVACGLWTPFDQLPSYLKIIGMLFPQYWAHQGLVQSVSTLPGGENLILVTAVLIGYTLLGFILSLVGYKKYIKRARG</sequence>
<accession>A0A0M2EDB1</accession>
<gene>
    <name evidence="8" type="primary">ybhR</name>
    <name evidence="7" type="ORF">BSA145_16090</name>
    <name evidence="8" type="ORF">FX981_03747</name>
</gene>
<dbReference type="Pfam" id="PF01061">
    <property type="entry name" value="ABC2_membrane"/>
    <property type="match status" value="1"/>
</dbReference>
<proteinExistence type="inferred from homology"/>
<dbReference type="InterPro" id="IPR013525">
    <property type="entry name" value="ABC2_TM"/>
</dbReference>
<feature type="transmembrane region" description="Helical" evidence="5">
    <location>
        <begin position="217"/>
        <end position="239"/>
    </location>
</feature>
<evidence type="ECO:0000313" key="10">
    <source>
        <dbReference type="Proteomes" id="UP000325032"/>
    </source>
</evidence>
<feature type="transmembrane region" description="Helical" evidence="5">
    <location>
        <begin position="129"/>
        <end position="154"/>
    </location>
</feature>
<dbReference type="EMBL" id="CP043404">
    <property type="protein sequence ID" value="QEK65477.1"/>
    <property type="molecule type" value="Genomic_DNA"/>
</dbReference>
<feature type="transmembrane region" description="Helical" evidence="5">
    <location>
        <begin position="95"/>
        <end position="123"/>
    </location>
</feature>
<feature type="domain" description="ABC transmembrane type-2" evidence="6">
    <location>
        <begin position="17"/>
        <end position="242"/>
    </location>
</feature>
<dbReference type="PATRIC" id="fig|561879.7.peg.754"/>
<protein>
    <recommendedName>
        <fullName evidence="5">Transport permease protein</fullName>
    </recommendedName>
</protein>
<dbReference type="PROSITE" id="PS51012">
    <property type="entry name" value="ABC_TM2"/>
    <property type="match status" value="1"/>
</dbReference>
<dbReference type="InterPro" id="IPR052902">
    <property type="entry name" value="ABC-2_transporter"/>
</dbReference>
<dbReference type="InterPro" id="IPR000412">
    <property type="entry name" value="ABC_2_transport"/>
</dbReference>
<dbReference type="PIRSF" id="PIRSF006648">
    <property type="entry name" value="DrrB"/>
    <property type="match status" value="1"/>
</dbReference>
<dbReference type="GeneID" id="61770486"/>
<evidence type="ECO:0000313" key="7">
    <source>
        <dbReference type="EMBL" id="APT48265.1"/>
    </source>
</evidence>
<dbReference type="PANTHER" id="PTHR43027">
    <property type="entry name" value="DOXORUBICIN RESISTANCE ABC TRANSPORTER PERMEASE PROTEIN DRRC-RELATED"/>
    <property type="match status" value="1"/>
</dbReference>
<evidence type="ECO:0000256" key="2">
    <source>
        <dbReference type="ARBA" id="ARBA00022692"/>
    </source>
</evidence>
<name>A0A0M2EDB1_BACIA</name>